<sequence>MQLPTHLIIVCCHAIYLGPDSSVESNWLIEPFQRGETDTYIAHIEAGVRQLSKDENALLVFSGGATKKDRTDKSEGEAYLNVAIERNLFGLETTPPSLHQRMFVDRFATDSYQNVLCSLVQFPLLVAEYQRRKVQTEDGTNPAAEADVNEDVVFPSKLTIVSHEFKRSRFLDLHLPAMRWGRETHYVGINPPFDAVKMAEIKVGDRLRGYGAWEKDLYGVGEVLSRKRKGRGWDGEVFRREVLLRLPEDVREELERVVFYQGGQDLTALYDGRVPWDILAFFDSYTMSLN</sequence>
<dbReference type="PANTHER" id="PTHR28110">
    <property type="entry name" value="TRANSMEMBRANE PROTEIN"/>
    <property type="match status" value="1"/>
</dbReference>
<reference evidence="1 2" key="1">
    <citation type="submission" date="2015-01" db="EMBL/GenBank/DDBJ databases">
        <title>The Genome Sequence of Exophiala sideris CBS121828.</title>
        <authorList>
            <consortium name="The Broad Institute Genomics Platform"/>
            <person name="Cuomo C."/>
            <person name="de Hoog S."/>
            <person name="Gorbushina A."/>
            <person name="Stielow B."/>
            <person name="Teixiera M."/>
            <person name="Abouelleil A."/>
            <person name="Chapman S.B."/>
            <person name="Priest M."/>
            <person name="Young S.K."/>
            <person name="Wortman J."/>
            <person name="Nusbaum C."/>
            <person name="Birren B."/>
        </authorList>
    </citation>
    <scope>NUCLEOTIDE SEQUENCE [LARGE SCALE GENOMIC DNA]</scope>
    <source>
        <strain evidence="1 2">CBS 121828</strain>
    </source>
</reference>
<dbReference type="InterPro" id="IPR055323">
    <property type="entry name" value="C57A10.07/YOR238W"/>
</dbReference>
<dbReference type="OrthoDB" id="4347at2759"/>
<gene>
    <name evidence="1" type="ORF">PV11_03933</name>
</gene>
<dbReference type="HOGENOM" id="CLU_048479_1_0_1"/>
<dbReference type="PANTHER" id="PTHR28110:SF1">
    <property type="entry name" value="TRANSMEMBRANE PROTEIN"/>
    <property type="match status" value="1"/>
</dbReference>
<proteinExistence type="predicted"/>
<name>A0A0D1Z4H4_9EURO</name>
<protein>
    <recommendedName>
        <fullName evidence="3">DUF218 domain-containing protein</fullName>
    </recommendedName>
</protein>
<evidence type="ECO:0008006" key="3">
    <source>
        <dbReference type="Google" id="ProtNLM"/>
    </source>
</evidence>
<organism evidence="1 2">
    <name type="scientific">Exophiala sideris</name>
    <dbReference type="NCBI Taxonomy" id="1016849"/>
    <lineage>
        <taxon>Eukaryota</taxon>
        <taxon>Fungi</taxon>
        <taxon>Dikarya</taxon>
        <taxon>Ascomycota</taxon>
        <taxon>Pezizomycotina</taxon>
        <taxon>Eurotiomycetes</taxon>
        <taxon>Chaetothyriomycetidae</taxon>
        <taxon>Chaetothyriales</taxon>
        <taxon>Herpotrichiellaceae</taxon>
        <taxon>Exophiala</taxon>
    </lineage>
</organism>
<dbReference type="Proteomes" id="UP000053599">
    <property type="component" value="Unassembled WGS sequence"/>
</dbReference>
<dbReference type="EMBL" id="KN846952">
    <property type="protein sequence ID" value="KIV81773.1"/>
    <property type="molecule type" value="Genomic_DNA"/>
</dbReference>
<dbReference type="AlphaFoldDB" id="A0A0D1Z4H4"/>
<evidence type="ECO:0000313" key="1">
    <source>
        <dbReference type="EMBL" id="KIV81773.1"/>
    </source>
</evidence>
<dbReference type="GO" id="GO:0005737">
    <property type="term" value="C:cytoplasm"/>
    <property type="evidence" value="ECO:0007669"/>
    <property type="project" value="TreeGrafter"/>
</dbReference>
<evidence type="ECO:0000313" key="2">
    <source>
        <dbReference type="Proteomes" id="UP000053599"/>
    </source>
</evidence>
<accession>A0A0D1Z4H4</accession>